<dbReference type="STRING" id="872965.SE16_11100"/>
<dbReference type="InterPro" id="IPR041802">
    <property type="entry name" value="MPP_YfcE"/>
</dbReference>
<keyword evidence="6" id="KW-1185">Reference proteome</keyword>
<sequence>MRIAVMSDTHDNIWNLAEALRLVNEERAAVLLFLGDFCAPFTLAQIAEGFAGPIHAVFGNNDGDPFLLSQVAARFAHVTLHGQYAELEYGGRRIAINHYPDIARRIAESGAFDAVFYGHDHTRHSEMVGRTLLANPGEVMGRFGEPTFGIYETESGTFTHVHIPHNHA</sequence>
<reference evidence="5 7" key="2">
    <citation type="submission" date="2015-07" db="EMBL/GenBank/DDBJ databases">
        <title>Whole genome sequence of Ardenticatena maritima DSM 23922.</title>
        <authorList>
            <person name="Hemp J."/>
            <person name="Ward L.M."/>
            <person name="Pace L.A."/>
            <person name="Fischer W.W."/>
        </authorList>
    </citation>
    <scope>NUCLEOTIDE SEQUENCE [LARGE SCALE GENOMIC DNA]</scope>
    <source>
        <strain evidence="5 7">110S</strain>
    </source>
</reference>
<dbReference type="InterPro" id="IPR053193">
    <property type="entry name" value="MetalloPDE_YfcE-like"/>
</dbReference>
<gene>
    <name evidence="4" type="ORF">ARMA_1908</name>
    <name evidence="5" type="ORF">SE16_11100</name>
</gene>
<reference evidence="4 6" key="1">
    <citation type="journal article" date="2015" name="Genome Announc.">
        <title>Draft Genome Sequence of a Heterotrophic Facultative Anaerobic Thermophilic Bacterium, Ardenticatena maritima Strain 110ST.</title>
        <authorList>
            <person name="Kawaichi S."/>
            <person name="Yoshida T."/>
            <person name="Sako Y."/>
            <person name="Nakamura R."/>
        </authorList>
    </citation>
    <scope>NUCLEOTIDE SEQUENCE [LARGE SCALE GENOMIC DNA]</scope>
    <source>
        <strain evidence="4 6">110S</strain>
    </source>
</reference>
<evidence type="ECO:0000313" key="6">
    <source>
        <dbReference type="Proteomes" id="UP000037784"/>
    </source>
</evidence>
<comment type="cofactor">
    <cofactor evidence="2">
        <name>a divalent metal cation</name>
        <dbReference type="ChEBI" id="CHEBI:60240"/>
    </cofactor>
</comment>
<evidence type="ECO:0000313" key="7">
    <source>
        <dbReference type="Proteomes" id="UP000050502"/>
    </source>
</evidence>
<dbReference type="Gene3D" id="3.60.21.10">
    <property type="match status" value="1"/>
</dbReference>
<dbReference type="GO" id="GO:0016787">
    <property type="term" value="F:hydrolase activity"/>
    <property type="evidence" value="ECO:0007669"/>
    <property type="project" value="UniProtKB-UniRule"/>
</dbReference>
<evidence type="ECO:0000256" key="2">
    <source>
        <dbReference type="RuleBase" id="RU362039"/>
    </source>
</evidence>
<dbReference type="SUPFAM" id="SSF56300">
    <property type="entry name" value="Metallo-dependent phosphatases"/>
    <property type="match status" value="1"/>
</dbReference>
<dbReference type="Proteomes" id="UP000037784">
    <property type="component" value="Unassembled WGS sequence"/>
</dbReference>
<dbReference type="EMBL" id="LGKN01000006">
    <property type="protein sequence ID" value="KPL87101.1"/>
    <property type="molecule type" value="Genomic_DNA"/>
</dbReference>
<comment type="caution">
    <text evidence="4">The sequence shown here is derived from an EMBL/GenBank/DDBJ whole genome shotgun (WGS) entry which is preliminary data.</text>
</comment>
<dbReference type="EMBL" id="BBZA01000151">
    <property type="protein sequence ID" value="GAP63485.1"/>
    <property type="molecule type" value="Genomic_DNA"/>
</dbReference>
<dbReference type="InterPro" id="IPR024654">
    <property type="entry name" value="Calcineurin-like_PHP_lpxH"/>
</dbReference>
<feature type="domain" description="Calcineurin-like phosphoesterase" evidence="3">
    <location>
        <begin position="1"/>
        <end position="155"/>
    </location>
</feature>
<dbReference type="PATRIC" id="fig|872965.6.peg.2681"/>
<dbReference type="InterPro" id="IPR000979">
    <property type="entry name" value="Phosphodiesterase_MJ0936/Vps29"/>
</dbReference>
<dbReference type="NCBIfam" id="TIGR00040">
    <property type="entry name" value="yfcE"/>
    <property type="match status" value="1"/>
</dbReference>
<organism evidence="4 6">
    <name type="scientific">Ardenticatena maritima</name>
    <dbReference type="NCBI Taxonomy" id="872965"/>
    <lineage>
        <taxon>Bacteria</taxon>
        <taxon>Bacillati</taxon>
        <taxon>Chloroflexota</taxon>
        <taxon>Ardenticatenia</taxon>
        <taxon>Ardenticatenales</taxon>
        <taxon>Ardenticatenaceae</taxon>
        <taxon>Ardenticatena</taxon>
    </lineage>
</organism>
<dbReference type="Proteomes" id="UP000050502">
    <property type="component" value="Unassembled WGS sequence"/>
</dbReference>
<dbReference type="AlphaFoldDB" id="A0A0M8K7R1"/>
<proteinExistence type="inferred from homology"/>
<keyword evidence="2" id="KW-0479">Metal-binding</keyword>
<evidence type="ECO:0000259" key="3">
    <source>
        <dbReference type="Pfam" id="PF12850"/>
    </source>
</evidence>
<dbReference type="GO" id="GO:0046872">
    <property type="term" value="F:metal ion binding"/>
    <property type="evidence" value="ECO:0007669"/>
    <property type="project" value="UniProtKB-KW"/>
</dbReference>
<dbReference type="RefSeq" id="WP_054493313.1">
    <property type="nucleotide sequence ID" value="NZ_BBZA01000151.1"/>
</dbReference>
<dbReference type="InterPro" id="IPR029052">
    <property type="entry name" value="Metallo-depent_PP-like"/>
</dbReference>
<dbReference type="CDD" id="cd00841">
    <property type="entry name" value="MPP_YfcE"/>
    <property type="match status" value="1"/>
</dbReference>
<comment type="similarity">
    <text evidence="1 2">Belongs to the metallophosphoesterase superfamily. YfcE family.</text>
</comment>
<dbReference type="Pfam" id="PF12850">
    <property type="entry name" value="Metallophos_2"/>
    <property type="match status" value="1"/>
</dbReference>
<evidence type="ECO:0000256" key="1">
    <source>
        <dbReference type="ARBA" id="ARBA00008950"/>
    </source>
</evidence>
<dbReference type="PANTHER" id="PTHR43165:SF1">
    <property type="entry name" value="PHOSPHODIESTERASE MJ0936"/>
    <property type="match status" value="1"/>
</dbReference>
<evidence type="ECO:0000313" key="5">
    <source>
        <dbReference type="EMBL" id="KPL87101.1"/>
    </source>
</evidence>
<dbReference type="OrthoDB" id="9800565at2"/>
<protein>
    <recommendedName>
        <fullName evidence="2">Phosphoesterase</fullName>
        <ecNumber evidence="2">3.1.4.-</ecNumber>
    </recommendedName>
</protein>
<accession>A0A0M8K7R1</accession>
<reference evidence="6" key="3">
    <citation type="submission" date="2015-08" db="EMBL/GenBank/DDBJ databases">
        <title>Draft Genome Sequence of a Heterotrophic Facultative Anaerobic Bacterium Ardenticatena maritima Strain 110S.</title>
        <authorList>
            <person name="Kawaichi S."/>
            <person name="Yoshida T."/>
            <person name="Sako Y."/>
            <person name="Nakamura R."/>
        </authorList>
    </citation>
    <scope>NUCLEOTIDE SEQUENCE [LARGE SCALE GENOMIC DNA]</scope>
    <source>
        <strain evidence="6">110S</strain>
    </source>
</reference>
<dbReference type="EC" id="3.1.4.-" evidence="2"/>
<dbReference type="InParanoid" id="A0A0M8K7R1"/>
<dbReference type="PANTHER" id="PTHR43165">
    <property type="entry name" value="METALLOPHOSPHOESTERASE"/>
    <property type="match status" value="1"/>
</dbReference>
<evidence type="ECO:0000313" key="4">
    <source>
        <dbReference type="EMBL" id="GAP63485.1"/>
    </source>
</evidence>
<name>A0A0M8K7R1_9CHLR</name>